<feature type="domain" description="SusD-like N-terminal" evidence="8">
    <location>
        <begin position="22"/>
        <end position="232"/>
    </location>
</feature>
<evidence type="ECO:0000313" key="9">
    <source>
        <dbReference type="EMBL" id="MRY13912.1"/>
    </source>
</evidence>
<reference evidence="9" key="1">
    <citation type="journal article" date="2019" name="Nat. Med.">
        <title>A library of human gut bacterial isolates paired with longitudinal multiomics data enables mechanistic microbiome research.</title>
        <authorList>
            <person name="Poyet M."/>
            <person name="Groussin M."/>
            <person name="Gibbons S.M."/>
            <person name="Avila-Pacheco J."/>
            <person name="Jiang X."/>
            <person name="Kearney S.M."/>
            <person name="Perrotta A.R."/>
            <person name="Berdy B."/>
            <person name="Zhao S."/>
            <person name="Lieberman T.D."/>
            <person name="Swanson P.K."/>
            <person name="Smith M."/>
            <person name="Roesemann S."/>
            <person name="Alexander J.E."/>
            <person name="Rich S.A."/>
            <person name="Livny J."/>
            <person name="Vlamakis H."/>
            <person name="Clish C."/>
            <person name="Bullock K."/>
            <person name="Deik A."/>
            <person name="Scott J."/>
            <person name="Pierce K.A."/>
            <person name="Xavier R.J."/>
            <person name="Alm E.J."/>
        </authorList>
    </citation>
    <scope>NUCLEOTIDE SEQUENCE</scope>
    <source>
        <strain evidence="9">BIOML-A4</strain>
    </source>
</reference>
<dbReference type="EMBL" id="WKLP01000037">
    <property type="protein sequence ID" value="MRY13912.1"/>
    <property type="molecule type" value="Genomic_DNA"/>
</dbReference>
<evidence type="ECO:0000256" key="6">
    <source>
        <dbReference type="SAM" id="SignalP"/>
    </source>
</evidence>
<keyword evidence="3 6" id="KW-0732">Signal</keyword>
<dbReference type="RefSeq" id="WP_010802784.1">
    <property type="nucleotide sequence ID" value="NZ_CAJSYT010000006.1"/>
</dbReference>
<dbReference type="PROSITE" id="PS51257">
    <property type="entry name" value="PROKAR_LIPOPROTEIN"/>
    <property type="match status" value="1"/>
</dbReference>
<comment type="caution">
    <text evidence="9">The sequence shown here is derived from an EMBL/GenBank/DDBJ whole genome shotgun (WGS) entry which is preliminary data.</text>
</comment>
<evidence type="ECO:0000256" key="5">
    <source>
        <dbReference type="ARBA" id="ARBA00023237"/>
    </source>
</evidence>
<keyword evidence="5" id="KW-0998">Cell outer membrane</keyword>
<comment type="similarity">
    <text evidence="2">Belongs to the SusD family.</text>
</comment>
<dbReference type="InterPro" id="IPR012944">
    <property type="entry name" value="SusD_RagB_dom"/>
</dbReference>
<proteinExistence type="inferred from homology"/>
<evidence type="ECO:0000259" key="8">
    <source>
        <dbReference type="Pfam" id="PF14322"/>
    </source>
</evidence>
<evidence type="ECO:0000259" key="7">
    <source>
        <dbReference type="Pfam" id="PF07980"/>
    </source>
</evidence>
<feature type="domain" description="RagB/SusD" evidence="7">
    <location>
        <begin position="366"/>
        <end position="519"/>
    </location>
</feature>
<evidence type="ECO:0000256" key="1">
    <source>
        <dbReference type="ARBA" id="ARBA00004442"/>
    </source>
</evidence>
<dbReference type="Gene3D" id="1.25.40.390">
    <property type="match status" value="1"/>
</dbReference>
<keyword evidence="4" id="KW-0472">Membrane</keyword>
<feature type="signal peptide" evidence="6">
    <location>
        <begin position="1"/>
        <end position="21"/>
    </location>
</feature>
<sequence length="522" mass="58653">MKKILTTAILCAGLFSFTACSDFLDEKPKSQLTTVGYYTTEAQALANVNYLYRTGAIRQIASAPSAYVGSFASITGLLTGYFLNSYEGQEIVCKYSRELNRQQYTMQISGTMDGIWDACYKAINVSNAAIKSIPDIKMEEAVSTRLIGEAKFFRAFNYFYLVKTFGAVPFYTEPYVIAENMELERTAPETIYAQIEADLKEATDVLPAAKFADNSHRITRYAAAMMLTSVYMQQGKYADAVQYAKIVIDSPHKLVQNDDLKMNSAFNKLRSTDDLDEVIYAQEYDNAVNTSDWFPTYAFNSSAVSVFGTYSIFERVYGPVDEFLNVYDKNDLRVQPNQFFHWEYTNPNTGATWSSKNAGCWYYYDEDALLSTGKGTKDWNIFRYAEALLDGAESIAQSQGVTAEAAGYLAQVQARANMEGKTAGQIAADLQKLSKQAFIEACWTERLREFPLEYKIWDDCVRTGKFPVISKTEAGRVNYVDLIGAQNASGATFKETDLLWPISVNEMQRNPRLTQNSGYSAR</sequence>
<dbReference type="InterPro" id="IPR033985">
    <property type="entry name" value="SusD-like_N"/>
</dbReference>
<dbReference type="GO" id="GO:0009279">
    <property type="term" value="C:cell outer membrane"/>
    <property type="evidence" value="ECO:0007669"/>
    <property type="project" value="UniProtKB-SubCell"/>
</dbReference>
<evidence type="ECO:0000256" key="3">
    <source>
        <dbReference type="ARBA" id="ARBA00022729"/>
    </source>
</evidence>
<organism evidence="9">
    <name type="scientific">Parabacteroides goldsteinii</name>
    <dbReference type="NCBI Taxonomy" id="328812"/>
    <lineage>
        <taxon>Bacteria</taxon>
        <taxon>Pseudomonadati</taxon>
        <taxon>Bacteroidota</taxon>
        <taxon>Bacteroidia</taxon>
        <taxon>Bacteroidales</taxon>
        <taxon>Tannerellaceae</taxon>
        <taxon>Parabacteroides</taxon>
    </lineage>
</organism>
<protein>
    <submittedName>
        <fullName evidence="9">RagB/SusD family nutrient uptake outer membrane protein</fullName>
    </submittedName>
</protein>
<dbReference type="Pfam" id="PF14322">
    <property type="entry name" value="SusD-like_3"/>
    <property type="match status" value="1"/>
</dbReference>
<dbReference type="SUPFAM" id="SSF48452">
    <property type="entry name" value="TPR-like"/>
    <property type="match status" value="1"/>
</dbReference>
<dbReference type="AlphaFoldDB" id="A0A6G1ZJC5"/>
<dbReference type="Pfam" id="PF07980">
    <property type="entry name" value="SusD_RagB"/>
    <property type="match status" value="1"/>
</dbReference>
<comment type="subcellular location">
    <subcellularLocation>
        <location evidence="1">Cell outer membrane</location>
    </subcellularLocation>
</comment>
<feature type="chain" id="PRO_5026273546" evidence="6">
    <location>
        <begin position="22"/>
        <end position="522"/>
    </location>
</feature>
<accession>A0A6G1ZJC5</accession>
<evidence type="ECO:0000256" key="2">
    <source>
        <dbReference type="ARBA" id="ARBA00006275"/>
    </source>
</evidence>
<dbReference type="InterPro" id="IPR011990">
    <property type="entry name" value="TPR-like_helical_dom_sf"/>
</dbReference>
<gene>
    <name evidence="9" type="ORF">GKE01_20980</name>
</gene>
<evidence type="ECO:0000256" key="4">
    <source>
        <dbReference type="ARBA" id="ARBA00023136"/>
    </source>
</evidence>
<name>A0A6G1ZJC5_9BACT</name>